<dbReference type="EMBL" id="PDCN02000017">
    <property type="protein sequence ID" value="PIB74387.1"/>
    <property type="molecule type" value="Genomic_DNA"/>
</dbReference>
<organism evidence="3 4">
    <name type="scientific">Mycolicibacterium brumae</name>
    <dbReference type="NCBI Taxonomy" id="85968"/>
    <lineage>
        <taxon>Bacteria</taxon>
        <taxon>Bacillati</taxon>
        <taxon>Actinomycetota</taxon>
        <taxon>Actinomycetes</taxon>
        <taxon>Mycobacteriales</taxon>
        <taxon>Mycobacteriaceae</taxon>
        <taxon>Mycolicibacterium</taxon>
    </lineage>
</organism>
<evidence type="ECO:0000256" key="2">
    <source>
        <dbReference type="ARBA" id="ARBA00022843"/>
    </source>
</evidence>
<evidence type="ECO:0000313" key="4">
    <source>
        <dbReference type="Proteomes" id="UP000230551"/>
    </source>
</evidence>
<evidence type="ECO:0000256" key="1">
    <source>
        <dbReference type="ARBA" id="ARBA00022499"/>
    </source>
</evidence>
<dbReference type="OrthoDB" id="3729294at2"/>
<name>A0A2G5P801_9MYCO</name>
<keyword evidence="2" id="KW-0832">Ubl conjugation</keyword>
<reference evidence="3 4" key="1">
    <citation type="journal article" date="2017" name="Infect. Genet. Evol.">
        <title>The new phylogeny of the genus Mycobacterium: The old and the news.</title>
        <authorList>
            <person name="Tortoli E."/>
            <person name="Fedrizzi T."/>
            <person name="Meehan C.J."/>
            <person name="Trovato A."/>
            <person name="Grottola A."/>
            <person name="Giacobazzi E."/>
            <person name="Serpini G.F."/>
            <person name="Tagliazucchi S."/>
            <person name="Fabio A."/>
            <person name="Bettua C."/>
            <person name="Bertorelli R."/>
            <person name="Frascaro F."/>
            <person name="De Sanctis V."/>
            <person name="Pecorari M."/>
            <person name="Jousson O."/>
            <person name="Segata N."/>
            <person name="Cirillo D.M."/>
        </authorList>
    </citation>
    <scope>NUCLEOTIDE SEQUENCE [LARGE SCALE GENOMIC DNA]</scope>
    <source>
        <strain evidence="3 4">CIP1034565</strain>
    </source>
</reference>
<dbReference type="STRING" id="85968.GCA_900073015_02791"/>
<evidence type="ECO:0000313" key="3">
    <source>
        <dbReference type="EMBL" id="PIB74387.1"/>
    </source>
</evidence>
<accession>A0A2G5P801</accession>
<proteinExistence type="predicted"/>
<dbReference type="InterPro" id="IPR010814">
    <property type="entry name" value="DUF1416"/>
</dbReference>
<dbReference type="RefSeq" id="WP_090590315.1">
    <property type="nucleotide sequence ID" value="NZ_CP104302.1"/>
</dbReference>
<protein>
    <submittedName>
        <fullName evidence="3">DUF1416 domain-containing protein</fullName>
    </submittedName>
</protein>
<dbReference type="Pfam" id="PF07210">
    <property type="entry name" value="DUF1416"/>
    <property type="match status" value="1"/>
</dbReference>
<comment type="caution">
    <text evidence="3">The sequence shown here is derived from an EMBL/GenBank/DDBJ whole genome shotgun (WGS) entry which is preliminary data.</text>
</comment>
<keyword evidence="4" id="KW-1185">Reference proteome</keyword>
<keyword evidence="1" id="KW-1017">Isopeptide bond</keyword>
<dbReference type="InterPro" id="IPR008969">
    <property type="entry name" value="CarboxyPept-like_regulatory"/>
</dbReference>
<sequence>MSCVISGRVVDGDGRPVGGASVRLLDAADEFTAEVRSTPAGDFRFYAAPGSWRLRAASTVGNGDAVVAPAAEGVHQIDVLVA</sequence>
<dbReference type="Gene3D" id="2.60.40.1120">
    <property type="entry name" value="Carboxypeptidase-like, regulatory domain"/>
    <property type="match status" value="1"/>
</dbReference>
<dbReference type="SUPFAM" id="SSF49464">
    <property type="entry name" value="Carboxypeptidase regulatory domain-like"/>
    <property type="match status" value="1"/>
</dbReference>
<gene>
    <name evidence="3" type="ORF">CQY22_012995</name>
</gene>
<dbReference type="Proteomes" id="UP000230551">
    <property type="component" value="Unassembled WGS sequence"/>
</dbReference>
<dbReference type="AlphaFoldDB" id="A0A2G5P801"/>